<feature type="region of interest" description="Disordered" evidence="1">
    <location>
        <begin position="282"/>
        <end position="316"/>
    </location>
</feature>
<dbReference type="OrthoDB" id="2799468at2759"/>
<accession>A0A6A5SWN0</accession>
<evidence type="ECO:0000256" key="1">
    <source>
        <dbReference type="SAM" id="MobiDB-lite"/>
    </source>
</evidence>
<name>A0A6A5SWN0_9PLEO</name>
<dbReference type="Proteomes" id="UP000800038">
    <property type="component" value="Unassembled WGS sequence"/>
</dbReference>
<feature type="compositionally biased region" description="Low complexity" evidence="1">
    <location>
        <begin position="192"/>
        <end position="212"/>
    </location>
</feature>
<gene>
    <name evidence="2" type="ORF">EJ02DRAFT_452759</name>
</gene>
<reference evidence="2" key="1">
    <citation type="journal article" date="2020" name="Stud. Mycol.">
        <title>101 Dothideomycetes genomes: a test case for predicting lifestyles and emergence of pathogens.</title>
        <authorList>
            <person name="Haridas S."/>
            <person name="Albert R."/>
            <person name="Binder M."/>
            <person name="Bloem J."/>
            <person name="Labutti K."/>
            <person name="Salamov A."/>
            <person name="Andreopoulos B."/>
            <person name="Baker S."/>
            <person name="Barry K."/>
            <person name="Bills G."/>
            <person name="Bluhm B."/>
            <person name="Cannon C."/>
            <person name="Castanera R."/>
            <person name="Culley D."/>
            <person name="Daum C."/>
            <person name="Ezra D."/>
            <person name="Gonzalez J."/>
            <person name="Henrissat B."/>
            <person name="Kuo A."/>
            <person name="Liang C."/>
            <person name="Lipzen A."/>
            <person name="Lutzoni F."/>
            <person name="Magnuson J."/>
            <person name="Mondo S."/>
            <person name="Nolan M."/>
            <person name="Ohm R."/>
            <person name="Pangilinan J."/>
            <person name="Park H.-J."/>
            <person name="Ramirez L."/>
            <person name="Alfaro M."/>
            <person name="Sun H."/>
            <person name="Tritt A."/>
            <person name="Yoshinaga Y."/>
            <person name="Zwiers L.-H."/>
            <person name="Turgeon B."/>
            <person name="Goodwin S."/>
            <person name="Spatafora J."/>
            <person name="Crous P."/>
            <person name="Grigoriev I."/>
        </authorList>
    </citation>
    <scope>NUCLEOTIDE SEQUENCE</scope>
    <source>
        <strain evidence="2">CBS 161.51</strain>
    </source>
</reference>
<organism evidence="2 3">
    <name type="scientific">Clathrospora elynae</name>
    <dbReference type="NCBI Taxonomy" id="706981"/>
    <lineage>
        <taxon>Eukaryota</taxon>
        <taxon>Fungi</taxon>
        <taxon>Dikarya</taxon>
        <taxon>Ascomycota</taxon>
        <taxon>Pezizomycotina</taxon>
        <taxon>Dothideomycetes</taxon>
        <taxon>Pleosporomycetidae</taxon>
        <taxon>Pleosporales</taxon>
        <taxon>Diademaceae</taxon>
        <taxon>Clathrospora</taxon>
    </lineage>
</organism>
<proteinExistence type="predicted"/>
<feature type="compositionally biased region" description="Polar residues" evidence="1">
    <location>
        <begin position="306"/>
        <end position="316"/>
    </location>
</feature>
<feature type="region of interest" description="Disordered" evidence="1">
    <location>
        <begin position="186"/>
        <end position="228"/>
    </location>
</feature>
<evidence type="ECO:0000313" key="3">
    <source>
        <dbReference type="Proteomes" id="UP000800038"/>
    </source>
</evidence>
<keyword evidence="3" id="KW-1185">Reference proteome</keyword>
<evidence type="ECO:0000313" key="2">
    <source>
        <dbReference type="EMBL" id="KAF1944152.1"/>
    </source>
</evidence>
<feature type="compositionally biased region" description="Basic and acidic residues" evidence="1">
    <location>
        <begin position="296"/>
        <end position="305"/>
    </location>
</feature>
<dbReference type="EMBL" id="ML976019">
    <property type="protein sequence ID" value="KAF1944152.1"/>
    <property type="molecule type" value="Genomic_DNA"/>
</dbReference>
<sequence>MSDTISEKPASEVSSKFFNDAHLDEHEIKELTDGVLSKLNNDPGSFTTDDARILSEHVVEGDENANLSLGLAHRASLLTPVKNLNLRTAVEDLHAAVDAAPMAVTTEVLRTTQSIVSKMQKAVGHTNAPHPEVEAELQEEIARIEPKISRGTVTKAEADRLHSLEARAHGHTEKGGIAAAAQSAVAKRERQLSLSSGSGSSPNSGRSRANSRTFTSPKQQSRQDKEDNLHQAEAAIKPKIEQGTITEEDADNLHSLEMRAHGHVQKGGLSATAQSFVSRRCEESLSDASSTSPRLSEVDGDKDSLASENNESAIAA</sequence>
<protein>
    <submittedName>
        <fullName evidence="2">Uncharacterized protein</fullName>
    </submittedName>
</protein>
<dbReference type="AlphaFoldDB" id="A0A6A5SWN0"/>